<keyword evidence="1" id="KW-1133">Transmembrane helix</keyword>
<keyword evidence="1" id="KW-0472">Membrane</keyword>
<evidence type="ECO:0000313" key="3">
    <source>
        <dbReference type="Proteomes" id="UP000178869"/>
    </source>
</evidence>
<feature type="transmembrane region" description="Helical" evidence="1">
    <location>
        <begin position="25"/>
        <end position="49"/>
    </location>
</feature>
<dbReference type="Pfam" id="PF18895">
    <property type="entry name" value="T4SS_pilin"/>
    <property type="match status" value="1"/>
</dbReference>
<sequence length="94" mass="9957">MPALPPPVFTTFDKFIGLFCKAGDWFFTLVMVIAIVMIVVAAFFFLTGGGNPENIKKAKSILVWAIVGIIIGILPNAILAIISSFLGAGSVNPC</sequence>
<reference evidence="2 3" key="1">
    <citation type="journal article" date="2016" name="Nat. Commun.">
        <title>Thousands of microbial genomes shed light on interconnected biogeochemical processes in an aquifer system.</title>
        <authorList>
            <person name="Anantharaman K."/>
            <person name="Brown C.T."/>
            <person name="Hug L.A."/>
            <person name="Sharon I."/>
            <person name="Castelle C.J."/>
            <person name="Probst A.J."/>
            <person name="Thomas B.C."/>
            <person name="Singh A."/>
            <person name="Wilkins M.J."/>
            <person name="Karaoz U."/>
            <person name="Brodie E.L."/>
            <person name="Williams K.H."/>
            <person name="Hubbard S.S."/>
            <person name="Banfield J.F."/>
        </authorList>
    </citation>
    <scope>NUCLEOTIDE SEQUENCE [LARGE SCALE GENOMIC DNA]</scope>
</reference>
<evidence type="ECO:0000313" key="2">
    <source>
        <dbReference type="EMBL" id="OHA45950.1"/>
    </source>
</evidence>
<comment type="caution">
    <text evidence="2">The sequence shown here is derived from an EMBL/GenBank/DDBJ whole genome shotgun (WGS) entry which is preliminary data.</text>
</comment>
<feature type="transmembrane region" description="Helical" evidence="1">
    <location>
        <begin position="61"/>
        <end position="86"/>
    </location>
</feature>
<keyword evidence="1" id="KW-0812">Transmembrane</keyword>
<dbReference type="EMBL" id="MHSR01000024">
    <property type="protein sequence ID" value="OHA45950.1"/>
    <property type="molecule type" value="Genomic_DNA"/>
</dbReference>
<gene>
    <name evidence="2" type="ORF">A2828_00815</name>
</gene>
<proteinExistence type="predicted"/>
<dbReference type="InterPro" id="IPR043993">
    <property type="entry name" value="T4SS_pilin"/>
</dbReference>
<evidence type="ECO:0000256" key="1">
    <source>
        <dbReference type="SAM" id="Phobius"/>
    </source>
</evidence>
<dbReference type="Proteomes" id="UP000178869">
    <property type="component" value="Unassembled WGS sequence"/>
</dbReference>
<accession>A0A1G2PC91</accession>
<name>A0A1G2PC91_9BACT</name>
<dbReference type="AlphaFoldDB" id="A0A1G2PC91"/>
<organism evidence="2 3">
    <name type="scientific">Candidatus Terrybacteria bacterium RIFCSPHIGHO2_01_FULL_43_35</name>
    <dbReference type="NCBI Taxonomy" id="1802361"/>
    <lineage>
        <taxon>Bacteria</taxon>
        <taxon>Candidatus Terryibacteriota</taxon>
    </lineage>
</organism>
<protein>
    <submittedName>
        <fullName evidence="2">Uncharacterized protein</fullName>
    </submittedName>
</protein>